<dbReference type="PANTHER" id="PTHR23071:SF1">
    <property type="entry name" value="GPI ETHANOLAMINE PHOSPHATE TRANSFERASE 3"/>
    <property type="match status" value="1"/>
</dbReference>
<keyword evidence="9 13" id="KW-0472">Membrane</keyword>
<feature type="coiled-coil region" evidence="11">
    <location>
        <begin position="1187"/>
        <end position="1256"/>
    </location>
</feature>
<feature type="transmembrane region" description="Helical" evidence="13">
    <location>
        <begin position="1011"/>
        <end position="1031"/>
    </location>
</feature>
<keyword evidence="8 13" id="KW-1133">Transmembrane helix</keyword>
<dbReference type="PANTHER" id="PTHR23071">
    <property type="entry name" value="PHOSPHATIDYLINOSITOL GLYCAN"/>
    <property type="match status" value="1"/>
</dbReference>
<proteinExistence type="inferred from homology"/>
<feature type="region of interest" description="Disordered" evidence="12">
    <location>
        <begin position="1555"/>
        <end position="1646"/>
    </location>
</feature>
<keyword evidence="15" id="KW-1185">Reference proteome</keyword>
<evidence type="ECO:0000256" key="7">
    <source>
        <dbReference type="ARBA" id="ARBA00022824"/>
    </source>
</evidence>
<evidence type="ECO:0000256" key="6">
    <source>
        <dbReference type="ARBA" id="ARBA00022692"/>
    </source>
</evidence>
<feature type="region of interest" description="Disordered" evidence="12">
    <location>
        <begin position="1462"/>
        <end position="1512"/>
    </location>
</feature>
<evidence type="ECO:0000256" key="2">
    <source>
        <dbReference type="ARBA" id="ARBA00004687"/>
    </source>
</evidence>
<evidence type="ECO:0000256" key="12">
    <source>
        <dbReference type="SAM" id="MobiDB-lite"/>
    </source>
</evidence>
<evidence type="ECO:0000256" key="8">
    <source>
        <dbReference type="ARBA" id="ARBA00022989"/>
    </source>
</evidence>
<feature type="compositionally biased region" description="Low complexity" evidence="12">
    <location>
        <begin position="1462"/>
        <end position="1483"/>
    </location>
</feature>
<feature type="compositionally biased region" description="Basic and acidic residues" evidence="12">
    <location>
        <begin position="1744"/>
        <end position="1760"/>
    </location>
</feature>
<comment type="subcellular location">
    <subcellularLocation>
        <location evidence="1">Endoplasmic reticulum membrane</location>
        <topology evidence="1">Multi-pass membrane protein</topology>
    </subcellularLocation>
</comment>
<feature type="transmembrane region" description="Helical" evidence="13">
    <location>
        <begin position="856"/>
        <end position="875"/>
    </location>
</feature>
<feature type="transmembrane region" description="Helical" evidence="13">
    <location>
        <begin position="887"/>
        <end position="906"/>
    </location>
</feature>
<feature type="transmembrane region" description="Helical" evidence="13">
    <location>
        <begin position="561"/>
        <end position="578"/>
    </location>
</feature>
<evidence type="ECO:0000256" key="10">
    <source>
        <dbReference type="ARBA" id="ARBA00023180"/>
    </source>
</evidence>
<dbReference type="InterPro" id="IPR037675">
    <property type="entry name" value="PIG-O_N"/>
</dbReference>
<dbReference type="EMBL" id="JAWZYT010001873">
    <property type="protein sequence ID" value="KAK4308569.1"/>
    <property type="molecule type" value="Genomic_DNA"/>
</dbReference>
<keyword evidence="10" id="KW-0325">Glycoprotein</keyword>
<evidence type="ECO:0000313" key="14">
    <source>
        <dbReference type="EMBL" id="KAK4308569.1"/>
    </source>
</evidence>
<dbReference type="GO" id="GO:0051377">
    <property type="term" value="F:mannose-ethanolamine phosphotransferase activity"/>
    <property type="evidence" value="ECO:0007669"/>
    <property type="project" value="InterPro"/>
</dbReference>
<feature type="transmembrane region" description="Helical" evidence="13">
    <location>
        <begin position="713"/>
        <end position="735"/>
    </location>
</feature>
<feature type="compositionally biased region" description="Polar residues" evidence="12">
    <location>
        <begin position="1687"/>
        <end position="1741"/>
    </location>
</feature>
<evidence type="ECO:0000256" key="4">
    <source>
        <dbReference type="ARBA" id="ARBA00022502"/>
    </source>
</evidence>
<feature type="transmembrane region" description="Helical" evidence="13">
    <location>
        <begin position="823"/>
        <end position="850"/>
    </location>
</feature>
<gene>
    <name evidence="14" type="ORF">Pmani_019745</name>
</gene>
<feature type="transmembrane region" description="Helical" evidence="13">
    <location>
        <begin position="532"/>
        <end position="549"/>
    </location>
</feature>
<comment type="pathway">
    <text evidence="2">Glycolipid biosynthesis; glycosylphosphatidylinositol-anchor biosynthesis.</text>
</comment>
<feature type="compositionally biased region" description="Polar residues" evidence="12">
    <location>
        <begin position="1346"/>
        <end position="1362"/>
    </location>
</feature>
<evidence type="ECO:0000256" key="1">
    <source>
        <dbReference type="ARBA" id="ARBA00004477"/>
    </source>
</evidence>
<feature type="region of interest" description="Disordered" evidence="12">
    <location>
        <begin position="1664"/>
        <end position="1774"/>
    </location>
</feature>
<feature type="transmembrane region" description="Helical" evidence="13">
    <location>
        <begin position="918"/>
        <end position="948"/>
    </location>
</feature>
<feature type="compositionally biased region" description="Polar residues" evidence="12">
    <location>
        <begin position="1596"/>
        <end position="1607"/>
    </location>
</feature>
<feature type="transmembrane region" description="Helical" evidence="13">
    <location>
        <begin position="474"/>
        <end position="497"/>
    </location>
</feature>
<feature type="compositionally biased region" description="Polar residues" evidence="12">
    <location>
        <begin position="1425"/>
        <end position="1449"/>
    </location>
</feature>
<feature type="transmembrane region" description="Helical" evidence="13">
    <location>
        <begin position="1052"/>
        <end position="1077"/>
    </location>
</feature>
<dbReference type="Gene3D" id="3.40.720.10">
    <property type="entry name" value="Alkaline Phosphatase, subunit A"/>
    <property type="match status" value="1"/>
</dbReference>
<evidence type="ECO:0000256" key="13">
    <source>
        <dbReference type="SAM" id="Phobius"/>
    </source>
</evidence>
<sequence length="1774" mass="197344">MNQNTIFVKCHYSYGRMWRCMRWDGCEVVTLVVCLSELVTVGLLVFSHGFLLTRQVIVTNSTCPDVKKAITDQQEDVSINTDQFYNNITGSLGDDIGCVLPPTFNRTVILLIDALRFDFAAYQPDLKDEDALPYQNKMPVFKELLYSHPQQSFLVPFLADAPTTTMQRLKGLTTGSLPTFIDASHNFASEEITEDNIIDQLMKGGKQITILGDDTWGGLFPGRFHRSHLFPSFDVMDLDTVDRGVESHLDDELAKGDWDVLLAHFLGVDHCGHRYGPTHTQMTRKLTEMNDIIKSVAKTITKDTLLVVIGDHGMTQTGDHGGDSGLEVTTTLFLYSPALSVPQQAPQSVPQHVAQVDLVPSLAVVLGVPIPYSNLGQVMNEMLVTAGMSKDEADTKYTDALSLNIKQVQRYLTAYRDLGNTYPEDLWQRLKTLNQSMTDGKHSLRELRKLYSEYLTLARVMCQEIWAKFNVAEILSGLVLMFSALVLLSIFTICDFSVLTKIFPVTKRVLLLTLLVNCMFLLSLLFSSYLSLHLVGYVAGGIVMVWVIFHKQACATAKIKLNNLDYISVSLCLILLFGSFSNSYVVVENYVVSFLLLLIVTVQALTLIVKQQQSKASMGSGGKNSKLPLNIGSLVCVGALVVVMVCVRCGAWFWRCREEQYWCSPSLIHIPLTGLPKEAHNVRYATSLLSLVLLIWLPRRWLLTCGNLNGTRFGVLMTRYVPVVCGLLVAAYWALQAITTVNHQFTIKEQVIPPQLVFQAALFFSLGLFTLPLLIYEVKQSTTSTGHMPPSSSNPSVLIPQLYRRLKEKYDEQHGRQAPNIPIVYGLATSVSAPLVAVMTIVVVLVVMVAGDGLTAALLLLFITSAASLLLHTLITMKFSPSTVSSWRPGYCSVCVWFVLSLHGFYTTSHQPTFPTLHWSAAFVLGSGGGAGAGWVSDILVPAMLVVINTYSSHILFGLSLPLLLLAPHALATMYPKLLPSRLENEEMRRGEFILVEEPQRTKAALLSLSLSYLLLHAAKVLFSAVAGFILRRHLMVWKIFAPHFIFEAVGFLVTVGSVGFGLTFTVRVLASLTSWIREKKHQHQTEQKRLSEVHKKLEDELSVSRTKLASLETELMSERLLVENSEVNSKSLEAKVEAALNDLNEGRKAARSVTDGLVSVVAKFHDSLKLANSEVPARMAAIVQDRQQLELEETRLQCELKVLKDAEEEAEQLEKEKLQLQELNKELRNGMMMREQDLKKQLEDAQYERDRLESSCSDQITTMSCELASMTEEGEYLESALAAMKKEHSDLSRKMRGGANKRPGPYCFTSTLASTSSQAHLRETSSSSSNHCKVMRMSDDVNKTPGKQKSGQMEGVSGSTSRDGELSTPRTFTRNLPPPTPETEKAAPRPSLPLHLFGHFTCIGRRQDSDDDDEEGQGDKSPAQGMSTSTTDTTNHPPHFTSSHTNNHPCSSITSVCSYTSRSDSGSKFQSSSSQGSSSRSSYTTPFQDSYSSSTSMDPTVTLPGYDDQVRDGNRQTEYMEEEENLNHVYKSPLDTNKYRENRPVYDNSKYHEIRSQSGFRGRGRYGRDNSRTSWRSNLSSLATEQRQGDHHNKNTWNFRRPNSSHGRWAMTPGMDSVHSSTNAYNGHPPGPSSSSLHHPRASYHPDLTSTILDLSSAYSDPLPPVPYTQSSVPCSRNKRYRTHDSLPTRSNQLNTIGFSAPSTSVPFHANSSVTTTAPRNSNNYQQESKVPLTTPTSSLKNKRNEPERRHIRFSDHDQLLGTPQSSINGSQE</sequence>
<dbReference type="GO" id="GO:0006506">
    <property type="term" value="P:GPI anchor biosynthetic process"/>
    <property type="evidence" value="ECO:0007669"/>
    <property type="project" value="UniProtKB-KW"/>
</dbReference>
<feature type="compositionally biased region" description="Polar residues" evidence="12">
    <location>
        <begin position="1763"/>
        <end position="1774"/>
    </location>
</feature>
<feature type="transmembrane region" description="Helical" evidence="13">
    <location>
        <begin position="509"/>
        <end position="526"/>
    </location>
</feature>
<comment type="similarity">
    <text evidence="3">Belongs to the PIGG/PIGN/PIGO family. PIGO subfamily.</text>
</comment>
<evidence type="ECO:0000256" key="3">
    <source>
        <dbReference type="ARBA" id="ARBA00008695"/>
    </source>
</evidence>
<feature type="transmembrane region" description="Helical" evidence="13">
    <location>
        <begin position="955"/>
        <end position="975"/>
    </location>
</feature>
<evidence type="ECO:0008006" key="16">
    <source>
        <dbReference type="Google" id="ProtNLM"/>
    </source>
</evidence>
<dbReference type="Pfam" id="PF01663">
    <property type="entry name" value="Phosphodiest"/>
    <property type="match status" value="1"/>
</dbReference>
<feature type="transmembrane region" description="Helical" evidence="13">
    <location>
        <begin position="590"/>
        <end position="609"/>
    </location>
</feature>
<dbReference type="InterPro" id="IPR017850">
    <property type="entry name" value="Alkaline_phosphatase_core_sf"/>
</dbReference>
<name>A0AAE1U7B6_9EUCA</name>
<reference evidence="14" key="1">
    <citation type="submission" date="2023-11" db="EMBL/GenBank/DDBJ databases">
        <title>Genome assemblies of two species of porcelain crab, Petrolisthes cinctipes and Petrolisthes manimaculis (Anomura: Porcellanidae).</title>
        <authorList>
            <person name="Angst P."/>
        </authorList>
    </citation>
    <scope>NUCLEOTIDE SEQUENCE</scope>
    <source>
        <strain evidence="14">PB745_02</strain>
        <tissue evidence="14">Gill</tissue>
    </source>
</reference>
<dbReference type="InterPro" id="IPR002591">
    <property type="entry name" value="Phosphodiest/P_Trfase"/>
</dbReference>
<keyword evidence="6 13" id="KW-0812">Transmembrane</keyword>
<evidence type="ECO:0000313" key="15">
    <source>
        <dbReference type="Proteomes" id="UP001292094"/>
    </source>
</evidence>
<keyword evidence="7" id="KW-0256">Endoplasmic reticulum</keyword>
<feature type="transmembrane region" description="Helical" evidence="13">
    <location>
        <begin position="682"/>
        <end position="701"/>
    </location>
</feature>
<dbReference type="Proteomes" id="UP001292094">
    <property type="component" value="Unassembled WGS sequence"/>
</dbReference>
<dbReference type="CDD" id="cd16023">
    <property type="entry name" value="GPI_EPT_3"/>
    <property type="match status" value="1"/>
</dbReference>
<feature type="compositionally biased region" description="Polar residues" evidence="12">
    <location>
        <begin position="1315"/>
        <end position="1332"/>
    </location>
</feature>
<feature type="coiled-coil region" evidence="11">
    <location>
        <begin position="1081"/>
        <end position="1150"/>
    </location>
</feature>
<feature type="transmembrane region" description="Helical" evidence="13">
    <location>
        <begin position="755"/>
        <end position="776"/>
    </location>
</feature>
<feature type="transmembrane region" description="Helical" evidence="13">
    <location>
        <begin position="629"/>
        <end position="654"/>
    </location>
</feature>
<dbReference type="InterPro" id="IPR039524">
    <property type="entry name" value="PIGO/GPI13"/>
</dbReference>
<keyword evidence="4" id="KW-0337">GPI-anchor biosynthesis</keyword>
<accession>A0AAE1U7B6</accession>
<evidence type="ECO:0000256" key="11">
    <source>
        <dbReference type="SAM" id="Coils"/>
    </source>
</evidence>
<protein>
    <recommendedName>
        <fullName evidence="16">GPI ethanolamine phosphate transferase 3</fullName>
    </recommendedName>
</protein>
<keyword evidence="5" id="KW-0808">Transferase</keyword>
<evidence type="ECO:0000256" key="9">
    <source>
        <dbReference type="ARBA" id="ARBA00023136"/>
    </source>
</evidence>
<keyword evidence="11" id="KW-0175">Coiled coil</keyword>
<dbReference type="SUPFAM" id="SSF53649">
    <property type="entry name" value="Alkaline phosphatase-like"/>
    <property type="match status" value="1"/>
</dbReference>
<feature type="transmembrane region" description="Helical" evidence="13">
    <location>
        <begin position="28"/>
        <end position="51"/>
    </location>
</feature>
<dbReference type="GO" id="GO:0005789">
    <property type="term" value="C:endoplasmic reticulum membrane"/>
    <property type="evidence" value="ECO:0007669"/>
    <property type="project" value="UniProtKB-SubCell"/>
</dbReference>
<feature type="compositionally biased region" description="Polar residues" evidence="12">
    <location>
        <begin position="1484"/>
        <end position="1500"/>
    </location>
</feature>
<feature type="compositionally biased region" description="Polar residues" evidence="12">
    <location>
        <begin position="1573"/>
        <end position="1587"/>
    </location>
</feature>
<comment type="caution">
    <text evidence="14">The sequence shown here is derived from an EMBL/GenBank/DDBJ whole genome shotgun (WGS) entry which is preliminary data.</text>
</comment>
<feature type="region of interest" description="Disordered" evidence="12">
    <location>
        <begin position="1315"/>
        <end position="1449"/>
    </location>
</feature>
<organism evidence="14 15">
    <name type="scientific">Petrolisthes manimaculis</name>
    <dbReference type="NCBI Taxonomy" id="1843537"/>
    <lineage>
        <taxon>Eukaryota</taxon>
        <taxon>Metazoa</taxon>
        <taxon>Ecdysozoa</taxon>
        <taxon>Arthropoda</taxon>
        <taxon>Crustacea</taxon>
        <taxon>Multicrustacea</taxon>
        <taxon>Malacostraca</taxon>
        <taxon>Eumalacostraca</taxon>
        <taxon>Eucarida</taxon>
        <taxon>Decapoda</taxon>
        <taxon>Pleocyemata</taxon>
        <taxon>Anomura</taxon>
        <taxon>Galatheoidea</taxon>
        <taxon>Porcellanidae</taxon>
        <taxon>Petrolisthes</taxon>
    </lineage>
</organism>
<evidence type="ECO:0000256" key="5">
    <source>
        <dbReference type="ARBA" id="ARBA00022679"/>
    </source>
</evidence>